<keyword evidence="2" id="KW-1185">Reference proteome</keyword>
<dbReference type="AlphaFoldDB" id="A0A8J7I1Q5"/>
<dbReference type="RefSeq" id="WP_198128434.1">
    <property type="nucleotide sequence ID" value="NZ_JAECZC010000102.1"/>
</dbReference>
<evidence type="ECO:0000313" key="2">
    <source>
        <dbReference type="Proteomes" id="UP000632766"/>
    </source>
</evidence>
<reference evidence="1 2" key="1">
    <citation type="journal article" date="2021" name="Int. J. Syst. Evol. Microbiol.">
        <title>Amazonocrinis nigriterrae gen. nov., sp. nov., Atlanticothrix silvestris gen. nov., sp. nov. and Dendronalium phyllosphericum gen. nov., sp. nov., nostocacean cyanobacteria from Brazilian environments.</title>
        <authorList>
            <person name="Alvarenga D.O."/>
            <person name="Andreote A.P.D."/>
            <person name="Branco L.H.Z."/>
            <person name="Delbaje E."/>
            <person name="Cruz R.B."/>
            <person name="Varani A.M."/>
            <person name="Fiore M.F."/>
        </authorList>
    </citation>
    <scope>NUCLEOTIDE SEQUENCE [LARGE SCALE GENOMIC DNA]</scope>
    <source>
        <strain evidence="1 2">CENA67</strain>
    </source>
</reference>
<accession>A0A8J7I1Q5</accession>
<sequence>MFLIYDNAIVGTATQAENLPEGFIALEGPNLPIEEVYLDGSDIKAKPPKPSEAHYWDGELLEWKIFHHDVTSFPDWDKLISLLHNSPEWARAYAAAERTLKANTAYTTLLTTLSSFRRLENLEFAIAKLREAMSGIAGIGDFTSEEITSINQKLTDCGFDLQLSEAL</sequence>
<name>A0A8J7I1Q5_9NOST</name>
<organism evidence="1 2">
    <name type="scientific">Amazonocrinis nigriterrae CENA67</name>
    <dbReference type="NCBI Taxonomy" id="2794033"/>
    <lineage>
        <taxon>Bacteria</taxon>
        <taxon>Bacillati</taxon>
        <taxon>Cyanobacteriota</taxon>
        <taxon>Cyanophyceae</taxon>
        <taxon>Nostocales</taxon>
        <taxon>Nostocaceae</taxon>
        <taxon>Amazonocrinis</taxon>
        <taxon>Amazonocrinis nigriterrae</taxon>
    </lineage>
</organism>
<gene>
    <name evidence="1" type="ORF">I8748_31880</name>
</gene>
<comment type="caution">
    <text evidence="1">The sequence shown here is derived from an EMBL/GenBank/DDBJ whole genome shotgun (WGS) entry which is preliminary data.</text>
</comment>
<dbReference type="EMBL" id="JAECZC010000102">
    <property type="protein sequence ID" value="MBH8566699.1"/>
    <property type="molecule type" value="Genomic_DNA"/>
</dbReference>
<dbReference type="Proteomes" id="UP000632766">
    <property type="component" value="Unassembled WGS sequence"/>
</dbReference>
<proteinExistence type="predicted"/>
<protein>
    <submittedName>
        <fullName evidence="1">Uncharacterized protein</fullName>
    </submittedName>
</protein>
<evidence type="ECO:0000313" key="1">
    <source>
        <dbReference type="EMBL" id="MBH8566699.1"/>
    </source>
</evidence>